<dbReference type="InterPro" id="IPR025359">
    <property type="entry name" value="SduA_C"/>
</dbReference>
<evidence type="ECO:0000313" key="3">
    <source>
        <dbReference type="Proteomes" id="UP001220610"/>
    </source>
</evidence>
<evidence type="ECO:0000313" key="2">
    <source>
        <dbReference type="EMBL" id="WEK36776.1"/>
    </source>
</evidence>
<organism evidence="2 3">
    <name type="scientific">Candidatus Pseudobacter hemicellulosilyticus</name>
    <dbReference type="NCBI Taxonomy" id="3121375"/>
    <lineage>
        <taxon>Bacteria</taxon>
        <taxon>Pseudomonadati</taxon>
        <taxon>Bacteroidota</taxon>
        <taxon>Chitinophagia</taxon>
        <taxon>Chitinophagales</taxon>
        <taxon>Chitinophagaceae</taxon>
        <taxon>Pseudobacter</taxon>
    </lineage>
</organism>
<protein>
    <submittedName>
        <fullName evidence="2">DUF4263 domain-containing protein</fullName>
    </submittedName>
</protein>
<sequence>MQSINAFWMGNGFNHRKPLAAASRRSSVEGSYLASLQQIHREFEQALQQDHPEPWWQRFIERHSFILLRSYFACLPKLNLAIGQSKIPDFLLVTYQQTLEILEIKSPSTPVMRCDKSRNNYYWSTHINKAIAQISSYEENAHRNTASLHRYLREHYNLEISSNSISGIILVGYSAKSQKEQQEFDRQCSTLTNIRFLTYEQLLTALRQHIFIFENFL</sequence>
<dbReference type="Pfam" id="PF14082">
    <property type="entry name" value="SduA_C"/>
    <property type="match status" value="1"/>
</dbReference>
<dbReference type="AlphaFoldDB" id="A0AAJ5WRE2"/>
<dbReference type="Proteomes" id="UP001220610">
    <property type="component" value="Chromosome"/>
</dbReference>
<evidence type="ECO:0000259" key="1">
    <source>
        <dbReference type="Pfam" id="PF14082"/>
    </source>
</evidence>
<gene>
    <name evidence="2" type="ORF">P0Y53_04615</name>
</gene>
<reference evidence="2" key="1">
    <citation type="submission" date="2023-03" db="EMBL/GenBank/DDBJ databases">
        <title>Andean soil-derived lignocellulolytic bacterial consortium as a source of novel taxa and putative plastic-active enzymes.</title>
        <authorList>
            <person name="Diaz-Garcia L."/>
            <person name="Chuvochina M."/>
            <person name="Feuerriegel G."/>
            <person name="Bunk B."/>
            <person name="Sproer C."/>
            <person name="Streit W.R."/>
            <person name="Rodriguez L.M."/>
            <person name="Overmann J."/>
            <person name="Jimenez D.J."/>
        </authorList>
    </citation>
    <scope>NUCLEOTIDE SEQUENCE</scope>
    <source>
        <strain evidence="2">MAG 7</strain>
    </source>
</reference>
<dbReference type="EMBL" id="CP119311">
    <property type="protein sequence ID" value="WEK36776.1"/>
    <property type="molecule type" value="Genomic_DNA"/>
</dbReference>
<proteinExistence type="predicted"/>
<accession>A0AAJ5WRE2</accession>
<feature type="domain" description="Shedu protein SduA C-terminal" evidence="1">
    <location>
        <begin position="51"/>
        <end position="203"/>
    </location>
</feature>
<name>A0AAJ5WRE2_9BACT</name>